<accession>A0ABN8GDQ0</accession>
<dbReference type="InterPro" id="IPR029058">
    <property type="entry name" value="AB_hydrolase_fold"/>
</dbReference>
<evidence type="ECO:0000259" key="2">
    <source>
        <dbReference type="Pfam" id="PF00975"/>
    </source>
</evidence>
<reference evidence="3" key="1">
    <citation type="submission" date="2022-01" db="EMBL/GenBank/DDBJ databases">
        <authorList>
            <person name="Criscuolo A."/>
        </authorList>
    </citation>
    <scope>NUCLEOTIDE SEQUENCE</scope>
    <source>
        <strain evidence="3">CIP111893</strain>
    </source>
</reference>
<dbReference type="Pfam" id="PF00975">
    <property type="entry name" value="Thioesterase"/>
    <property type="match status" value="1"/>
</dbReference>
<feature type="domain" description="Thioesterase" evidence="2">
    <location>
        <begin position="21"/>
        <end position="244"/>
    </location>
</feature>
<comment type="similarity">
    <text evidence="1">Belongs to the thioesterase family.</text>
</comment>
<dbReference type="GO" id="GO:0016491">
    <property type="term" value="F:oxidoreductase activity"/>
    <property type="evidence" value="ECO:0007669"/>
    <property type="project" value="UniProtKB-KW"/>
</dbReference>
<keyword evidence="4" id="KW-1185">Reference proteome</keyword>
<dbReference type="EC" id="1.1.-.-" evidence="3"/>
<dbReference type="PANTHER" id="PTHR11487">
    <property type="entry name" value="THIOESTERASE"/>
    <property type="match status" value="1"/>
</dbReference>
<dbReference type="RefSeq" id="WP_236340254.1">
    <property type="nucleotide sequence ID" value="NZ_CAKMMF010000008.1"/>
</dbReference>
<name>A0ABN8GDQ0_9BACL</name>
<dbReference type="Gene3D" id="3.40.50.1820">
    <property type="entry name" value="alpha/beta hydrolase"/>
    <property type="match status" value="1"/>
</dbReference>
<evidence type="ECO:0000313" key="4">
    <source>
        <dbReference type="Proteomes" id="UP000838686"/>
    </source>
</evidence>
<dbReference type="SUPFAM" id="SSF53474">
    <property type="entry name" value="alpha/beta-Hydrolases"/>
    <property type="match status" value="1"/>
</dbReference>
<dbReference type="EMBL" id="CAKMMF010000008">
    <property type="protein sequence ID" value="CAH1202630.1"/>
    <property type="molecule type" value="Genomic_DNA"/>
</dbReference>
<keyword evidence="3" id="KW-0560">Oxidoreductase</keyword>
<dbReference type="PANTHER" id="PTHR11487:SF0">
    <property type="entry name" value="S-ACYL FATTY ACID SYNTHASE THIOESTERASE, MEDIUM CHAIN"/>
    <property type="match status" value="1"/>
</dbReference>
<organism evidence="3 4">
    <name type="scientific">Paenibacillus plantiphilus</name>
    <dbReference type="NCBI Taxonomy" id="2905650"/>
    <lineage>
        <taxon>Bacteria</taxon>
        <taxon>Bacillati</taxon>
        <taxon>Bacillota</taxon>
        <taxon>Bacilli</taxon>
        <taxon>Bacillales</taxon>
        <taxon>Paenibacillaceae</taxon>
        <taxon>Paenibacillus</taxon>
    </lineage>
</organism>
<gene>
    <name evidence="3" type="primary">lgrE_1</name>
    <name evidence="3" type="ORF">PAECIP111893_01856</name>
</gene>
<dbReference type="Proteomes" id="UP000838686">
    <property type="component" value="Unassembled WGS sequence"/>
</dbReference>
<sequence length="260" mass="29383">MATKLHSWFMNANVHSQADMRLFCFPYAGGGASIYRDWLQLLPKEIEVCPVQLPGRENRGLEAPMCSLPEIVQAVADEIGPLLNLPFALFGHSMGALLAYETARQLDRKYNKTPLHLFVSGHSAPHLPHSGRKLYSLSDQQLIHELRILRGTPEAILQNDELMVLLLPRLRADFQVCETYSFSPDKPIACPITALGGIEDHDVNMDNLAAWGELTQKETELQLLGGDHFFLHHEQERIVQLIKDRVRHANKKEYTWSGGQ</sequence>
<dbReference type="InterPro" id="IPR012223">
    <property type="entry name" value="TEII"/>
</dbReference>
<comment type="caution">
    <text evidence="3">The sequence shown here is derived from an EMBL/GenBank/DDBJ whole genome shotgun (WGS) entry which is preliminary data.</text>
</comment>
<evidence type="ECO:0000256" key="1">
    <source>
        <dbReference type="ARBA" id="ARBA00007169"/>
    </source>
</evidence>
<dbReference type="InterPro" id="IPR001031">
    <property type="entry name" value="Thioesterase"/>
</dbReference>
<evidence type="ECO:0000313" key="3">
    <source>
        <dbReference type="EMBL" id="CAH1202630.1"/>
    </source>
</evidence>
<protein>
    <submittedName>
        <fullName evidence="3">Linear gramicidin dehydrogenase LgrE</fullName>
        <ecNumber evidence="3">1.1.-.-</ecNumber>
    </submittedName>
</protein>
<proteinExistence type="inferred from homology"/>